<dbReference type="AlphaFoldDB" id="A0A1Y5RY10"/>
<feature type="domain" description="Solute-binding protein family 3/N-terminal" evidence="3">
    <location>
        <begin position="23"/>
        <end position="245"/>
    </location>
</feature>
<dbReference type="Pfam" id="PF00497">
    <property type="entry name" value="SBP_bac_3"/>
    <property type="match status" value="1"/>
</dbReference>
<dbReference type="SMART" id="SM00062">
    <property type="entry name" value="PBPb"/>
    <property type="match status" value="1"/>
</dbReference>
<feature type="chain" id="PRO_5013142344" evidence="2">
    <location>
        <begin position="21"/>
        <end position="276"/>
    </location>
</feature>
<organism evidence="4 5">
    <name type="scientific">Aquimixticola soesokkakensis</name>
    <dbReference type="NCBI Taxonomy" id="1519096"/>
    <lineage>
        <taxon>Bacteria</taxon>
        <taxon>Pseudomonadati</taxon>
        <taxon>Pseudomonadota</taxon>
        <taxon>Alphaproteobacteria</taxon>
        <taxon>Rhodobacterales</taxon>
        <taxon>Paracoccaceae</taxon>
        <taxon>Aquimixticola</taxon>
    </lineage>
</organism>
<evidence type="ECO:0000313" key="5">
    <source>
        <dbReference type="Proteomes" id="UP000193862"/>
    </source>
</evidence>
<evidence type="ECO:0000256" key="2">
    <source>
        <dbReference type="SAM" id="SignalP"/>
    </source>
</evidence>
<gene>
    <name evidence="4" type="primary">glnH_2</name>
    <name evidence="4" type="ORF">AQS8620_00847</name>
</gene>
<dbReference type="Proteomes" id="UP000193862">
    <property type="component" value="Unassembled WGS sequence"/>
</dbReference>
<dbReference type="SUPFAM" id="SSF53850">
    <property type="entry name" value="Periplasmic binding protein-like II"/>
    <property type="match status" value="1"/>
</dbReference>
<proteinExistence type="predicted"/>
<evidence type="ECO:0000256" key="1">
    <source>
        <dbReference type="ARBA" id="ARBA00022729"/>
    </source>
</evidence>
<dbReference type="RefSeq" id="WP_085835588.1">
    <property type="nucleotide sequence ID" value="NZ_FWFS01000002.1"/>
</dbReference>
<name>A0A1Y5RY10_9RHOB</name>
<evidence type="ECO:0000259" key="3">
    <source>
        <dbReference type="SMART" id="SM00062"/>
    </source>
</evidence>
<dbReference type="InterPro" id="IPR001638">
    <property type="entry name" value="Solute-binding_3/MltF_N"/>
</dbReference>
<evidence type="ECO:0000313" key="4">
    <source>
        <dbReference type="EMBL" id="SLN27608.1"/>
    </source>
</evidence>
<dbReference type="OrthoDB" id="9814231at2"/>
<keyword evidence="1 2" id="KW-0732">Signal</keyword>
<reference evidence="4 5" key="1">
    <citation type="submission" date="2017-03" db="EMBL/GenBank/DDBJ databases">
        <authorList>
            <person name="Afonso C.L."/>
            <person name="Miller P.J."/>
            <person name="Scott M.A."/>
            <person name="Spackman E."/>
            <person name="Goraichik I."/>
            <person name="Dimitrov K.M."/>
            <person name="Suarez D.L."/>
            <person name="Swayne D.E."/>
        </authorList>
    </citation>
    <scope>NUCLEOTIDE SEQUENCE [LARGE SCALE GENOMIC DNA]</scope>
    <source>
        <strain evidence="4 5">CECT 8620</strain>
    </source>
</reference>
<sequence length="276" mass="29299">MKFIPPLTAAALLLAAPLSAQETLHTAVDPNFAPHASMTLSGELEGFQLDLGDALAEQLGVTIDVAGVNFVGIIPGMNAGTYDFILAPVTANAERAENMLFTEGYIYTGLEFGHKSGTPDLTSLDDLAGKTVAVNKGSNYDQWAQENAEKYGFSALTLDSFTSATDAVVTGRADYQLGGTSTIKYAALKVPSFEPGFVMTDTRSHWSLAVAKDNVEMRDRLETAIECLKLSGKIADISEKWFGVAPGADDAENIVFAGFGVPGLANYDDTDHTPDC</sequence>
<accession>A0A1Y5RY10</accession>
<keyword evidence="5" id="KW-1185">Reference proteome</keyword>
<dbReference type="EMBL" id="FWFS01000002">
    <property type="protein sequence ID" value="SLN27608.1"/>
    <property type="molecule type" value="Genomic_DNA"/>
</dbReference>
<dbReference type="PANTHER" id="PTHR35936">
    <property type="entry name" value="MEMBRANE-BOUND LYTIC MUREIN TRANSGLYCOSYLASE F"/>
    <property type="match status" value="1"/>
</dbReference>
<dbReference type="Gene3D" id="3.40.190.10">
    <property type="entry name" value="Periplasmic binding protein-like II"/>
    <property type="match status" value="2"/>
</dbReference>
<feature type="signal peptide" evidence="2">
    <location>
        <begin position="1"/>
        <end position="20"/>
    </location>
</feature>
<dbReference type="PANTHER" id="PTHR35936:SF19">
    <property type="entry name" value="AMINO-ACID-BINDING PROTEIN YXEM-RELATED"/>
    <property type="match status" value="1"/>
</dbReference>
<protein>
    <submittedName>
        <fullName evidence="4">Glutamine-binding periplasmic protein</fullName>
    </submittedName>
</protein>